<evidence type="ECO:0000256" key="1">
    <source>
        <dbReference type="SAM" id="SignalP"/>
    </source>
</evidence>
<evidence type="ECO:0000313" key="2">
    <source>
        <dbReference type="EMBL" id="MBA8889513.1"/>
    </source>
</evidence>
<gene>
    <name evidence="2" type="ORF">FHW12_003759</name>
</gene>
<proteinExistence type="predicted"/>
<accession>A0A839F387</accession>
<keyword evidence="1" id="KW-0732">Signal</keyword>
<keyword evidence="3" id="KW-1185">Reference proteome</keyword>
<name>A0A839F387_9GAMM</name>
<sequence>MIKKNKKKLVTAAATLLLATSAHAMRLDAGGHGQALWFPYYTVNGGHDTYFTLASTSKVGTVAKVRFLDALHGRPVLDLDVYLAPYDTWTAAIYQTSPDTAPMLRTADRSCTVPAIPAEGVRFTTSGYDGTGTLPANAPQGIGRTREGAIEVIAGGSITDGSPTAIAITPATPGAAPPGCANLPGSLASDIGVAYNDLSGSAAVIDVAGGEYYAYNADAIADFTDVALMPASGPLLPSLAQASKTAYYFSESSGSSNGGAPQTATLPTGIDAVTVLFLSDTVANDYLVDPGLGATTDWIVSYPTRRFYLDPAYANLVAGSVGATVTNGSFDVDLFDREGAGVQPAPQSLRTSVSLPNDAVNVLTIAHGADDASLLDSQFATRLLVGPDAGLLRLRTAFPGFTGPWMMVGDARRMFGSAVSGFMAYNIVNADALPGRLSNYGATFNHRLTKCDGPMPLPESSCHRWAEQPQQP</sequence>
<dbReference type="Proteomes" id="UP000550401">
    <property type="component" value="Unassembled WGS sequence"/>
</dbReference>
<dbReference type="AlphaFoldDB" id="A0A839F387"/>
<feature type="chain" id="PRO_5032707321" evidence="1">
    <location>
        <begin position="25"/>
        <end position="472"/>
    </location>
</feature>
<dbReference type="RefSeq" id="WP_182532556.1">
    <property type="nucleotide sequence ID" value="NZ_JACGXL010000007.1"/>
</dbReference>
<feature type="signal peptide" evidence="1">
    <location>
        <begin position="1"/>
        <end position="24"/>
    </location>
</feature>
<comment type="caution">
    <text evidence="2">The sequence shown here is derived from an EMBL/GenBank/DDBJ whole genome shotgun (WGS) entry which is preliminary data.</text>
</comment>
<dbReference type="EMBL" id="JACGXL010000007">
    <property type="protein sequence ID" value="MBA8889513.1"/>
    <property type="molecule type" value="Genomic_DNA"/>
</dbReference>
<reference evidence="2 3" key="1">
    <citation type="submission" date="2020-07" db="EMBL/GenBank/DDBJ databases">
        <title>Genomic Encyclopedia of Type Strains, Phase IV (KMG-V): Genome sequencing to study the core and pangenomes of soil and plant-associated prokaryotes.</title>
        <authorList>
            <person name="Whitman W."/>
        </authorList>
    </citation>
    <scope>NUCLEOTIDE SEQUENCE [LARGE SCALE GENOMIC DNA]</scope>
    <source>
        <strain evidence="2 3">RH2WT43</strain>
    </source>
</reference>
<evidence type="ECO:0000313" key="3">
    <source>
        <dbReference type="Proteomes" id="UP000550401"/>
    </source>
</evidence>
<organism evidence="2 3">
    <name type="scientific">Dokdonella fugitiva</name>
    <dbReference type="NCBI Taxonomy" id="328517"/>
    <lineage>
        <taxon>Bacteria</taxon>
        <taxon>Pseudomonadati</taxon>
        <taxon>Pseudomonadota</taxon>
        <taxon>Gammaproteobacteria</taxon>
        <taxon>Lysobacterales</taxon>
        <taxon>Rhodanobacteraceae</taxon>
        <taxon>Dokdonella</taxon>
    </lineage>
</organism>
<protein>
    <submittedName>
        <fullName evidence="2">Uncharacterized protein</fullName>
    </submittedName>
</protein>